<dbReference type="GO" id="GO:0008270">
    <property type="term" value="F:zinc ion binding"/>
    <property type="evidence" value="ECO:0007669"/>
    <property type="project" value="UniProtKB-KW"/>
</dbReference>
<dbReference type="PROSITE" id="PS50048">
    <property type="entry name" value="ZN2_CY6_FUNGAL_2"/>
    <property type="match status" value="1"/>
</dbReference>
<feature type="domain" description="GATA-type" evidence="4">
    <location>
        <begin position="497"/>
        <end position="544"/>
    </location>
</feature>
<proteinExistence type="predicted"/>
<dbReference type="PANTHER" id="PTHR24216">
    <property type="entry name" value="PAXILLIN-RELATED"/>
    <property type="match status" value="1"/>
</dbReference>
<dbReference type="CDD" id="cd00067">
    <property type="entry name" value="GAL4"/>
    <property type="match status" value="1"/>
</dbReference>
<evidence type="ECO:0000256" key="2">
    <source>
        <dbReference type="SAM" id="MobiDB-lite"/>
    </source>
</evidence>
<dbReference type="PROSITE" id="PS00463">
    <property type="entry name" value="ZN2_CY6_FUNGAL_1"/>
    <property type="match status" value="1"/>
</dbReference>
<name>V2XII1_MONRO</name>
<dbReference type="HOGENOM" id="CLU_021108_3_1_1"/>
<sequence length="752" mass="82743">MASVSGARAFTIKTRDVNHAGRDMHTHHHSHSHTEVSPRITVRIESSQGSSLGGTTYSPPPIPCPCDPSLPSSLRYSLLLFKEKQGYPLWSPQPNTELPEEYIREGIRIGDVGIVHHDTPFDFLFNITYAANHPINHRGVPKGFTPVELRDIDITRVPEYRENDSHVVGPKNTLLKEEVLEEDLQEGFSRSYRFTSSNDQGAILMLPEGSTLSKLESKAIFRAYAKKNALAWFSYAKECRGREFPSGTDPSLYLVTGWEKCPAWGISSFCNSFYKGTTVNLPFNVLSPEEGRHNVYSWGRSVLCQSRCHPSIKFSGKSLPNQTVFIRGFKISKRSKKEFKVRDIMGTRVTAEKILDLPFEPSTGAGPPPSNASEASNDQGHGSNSGGRHRTIALSEELGDGEDMDIDDDSPQEASSFHPCDLINDFAYNVASSLKRTIPDITISHDDDWISMIDALDASLSLPNAFDFLMQLSYNLTVVVDPNAIYTEMIPPTVAMCSNCRAGTVLWRRHLNTHERLCQVCYTYFVAHKSLPPPLHAVEEITARVHVVEDEFAVYIADATSGVTFGGGKASNSSTSASPRVLREKGTQSCTQCRRKKLLCDREVPCSNCVVKGEECKQPGSSPPALPSPPARSSPPALSSPSEMPLPPSPPALPVLPSPPALSMPELPLPPALPMLPSPPLPPLSFPTLPSPPPMSDSIDFIDYISRPATPPTLESGYMEYDMQTKRGRSSSMGSRYSYRMRSTSHSPASCH</sequence>
<dbReference type="Gene3D" id="4.10.240.10">
    <property type="entry name" value="Zn(2)-C6 fungal-type DNA-binding domain"/>
    <property type="match status" value="1"/>
</dbReference>
<dbReference type="AlphaFoldDB" id="V2XII1"/>
<dbReference type="EMBL" id="AWSO01000270">
    <property type="protein sequence ID" value="ESK92621.1"/>
    <property type="molecule type" value="Genomic_DNA"/>
</dbReference>
<accession>V2XII1</accession>
<feature type="compositionally biased region" description="Pro residues" evidence="2">
    <location>
        <begin position="644"/>
        <end position="653"/>
    </location>
</feature>
<dbReference type="GO" id="GO:0000981">
    <property type="term" value="F:DNA-binding transcription factor activity, RNA polymerase II-specific"/>
    <property type="evidence" value="ECO:0007669"/>
    <property type="project" value="InterPro"/>
</dbReference>
<dbReference type="SMART" id="SM00066">
    <property type="entry name" value="GAL4"/>
    <property type="match status" value="1"/>
</dbReference>
<dbReference type="KEGG" id="mrr:Moror_4334"/>
<gene>
    <name evidence="5" type="ORF">Moror_4334</name>
</gene>
<dbReference type="InterPro" id="IPR001138">
    <property type="entry name" value="Zn2Cys6_DnaBD"/>
</dbReference>
<organism evidence="5 6">
    <name type="scientific">Moniliophthora roreri (strain MCA 2997)</name>
    <name type="common">Cocoa frosty pod rot fungus</name>
    <name type="synonym">Crinipellis roreri</name>
    <dbReference type="NCBI Taxonomy" id="1381753"/>
    <lineage>
        <taxon>Eukaryota</taxon>
        <taxon>Fungi</taxon>
        <taxon>Dikarya</taxon>
        <taxon>Basidiomycota</taxon>
        <taxon>Agaricomycotina</taxon>
        <taxon>Agaricomycetes</taxon>
        <taxon>Agaricomycetidae</taxon>
        <taxon>Agaricales</taxon>
        <taxon>Marasmiineae</taxon>
        <taxon>Marasmiaceae</taxon>
        <taxon>Moniliophthora</taxon>
    </lineage>
</organism>
<dbReference type="STRING" id="1381753.V2XII1"/>
<dbReference type="InterPro" id="IPR036864">
    <property type="entry name" value="Zn2-C6_fun-type_DNA-bd_sf"/>
</dbReference>
<feature type="region of interest" description="Disordered" evidence="2">
    <location>
        <begin position="1"/>
        <end position="39"/>
    </location>
</feature>
<feature type="compositionally biased region" description="Basic and acidic residues" evidence="2">
    <location>
        <begin position="13"/>
        <end position="24"/>
    </location>
</feature>
<feature type="region of interest" description="Disordered" evidence="2">
    <location>
        <begin position="614"/>
        <end position="653"/>
    </location>
</feature>
<feature type="compositionally biased region" description="Low complexity" evidence="2">
    <location>
        <begin position="730"/>
        <end position="742"/>
    </location>
</feature>
<reference evidence="5 6" key="1">
    <citation type="journal article" date="2014" name="BMC Genomics">
        <title>Genome and secretome analysis of the hemibiotrophic fungal pathogen, Moniliophthora roreri, which causes frosty pod rot disease of cacao: mechanisms of the biotrophic and necrotrophic phases.</title>
        <authorList>
            <person name="Meinhardt L.W."/>
            <person name="Costa G.G.L."/>
            <person name="Thomazella D.P.T."/>
            <person name="Teixeira P.J.P.L."/>
            <person name="Carazzolle M.F."/>
            <person name="Schuster S.C."/>
            <person name="Carlson J.E."/>
            <person name="Guiltinan M.J."/>
            <person name="Mieczkowski P."/>
            <person name="Farmer A."/>
            <person name="Ramaraj T."/>
            <person name="Crozier J."/>
            <person name="Davis R.E."/>
            <person name="Shao J."/>
            <person name="Melnick R.L."/>
            <person name="Pereira G.A.G."/>
            <person name="Bailey B.A."/>
        </authorList>
    </citation>
    <scope>NUCLEOTIDE SEQUENCE [LARGE SCALE GENOMIC DNA]</scope>
    <source>
        <strain evidence="5 6">MCA 2997</strain>
    </source>
</reference>
<feature type="compositionally biased region" description="Low complexity" evidence="2">
    <location>
        <begin position="634"/>
        <end position="643"/>
    </location>
</feature>
<comment type="caution">
    <text evidence="5">The sequence shown here is derived from an EMBL/GenBank/DDBJ whole genome shotgun (WGS) entry which is preliminary data.</text>
</comment>
<keyword evidence="1" id="KW-0479">Metal-binding</keyword>
<evidence type="ECO:0000259" key="3">
    <source>
        <dbReference type="PROSITE" id="PS50048"/>
    </source>
</evidence>
<dbReference type="OrthoDB" id="3222453at2759"/>
<keyword evidence="1" id="KW-0863">Zinc-finger</keyword>
<dbReference type="GO" id="GO:0043565">
    <property type="term" value="F:sequence-specific DNA binding"/>
    <property type="evidence" value="ECO:0007669"/>
    <property type="project" value="InterPro"/>
</dbReference>
<evidence type="ECO:0008006" key="7">
    <source>
        <dbReference type="Google" id="ProtNLM"/>
    </source>
</evidence>
<feature type="domain" description="Zn(2)-C6 fungal-type" evidence="3">
    <location>
        <begin position="589"/>
        <end position="616"/>
    </location>
</feature>
<dbReference type="Pfam" id="PF00172">
    <property type="entry name" value="Zn_clus"/>
    <property type="match status" value="1"/>
</dbReference>
<keyword evidence="1" id="KW-0862">Zinc</keyword>
<dbReference type="PANTHER" id="PTHR24216:SF65">
    <property type="entry name" value="PAXILLIN-LIKE PROTEIN 1"/>
    <property type="match status" value="1"/>
</dbReference>
<feature type="region of interest" description="Disordered" evidence="2">
    <location>
        <begin position="566"/>
        <end position="586"/>
    </location>
</feature>
<dbReference type="SUPFAM" id="SSF57701">
    <property type="entry name" value="Zn2/Cys6 DNA-binding domain"/>
    <property type="match status" value="1"/>
</dbReference>
<feature type="compositionally biased region" description="Pro residues" evidence="2">
    <location>
        <begin position="621"/>
        <end position="633"/>
    </location>
</feature>
<evidence type="ECO:0000259" key="4">
    <source>
        <dbReference type="PROSITE" id="PS50114"/>
    </source>
</evidence>
<evidence type="ECO:0000313" key="5">
    <source>
        <dbReference type="EMBL" id="ESK92621.1"/>
    </source>
</evidence>
<evidence type="ECO:0000313" key="6">
    <source>
        <dbReference type="Proteomes" id="UP000017559"/>
    </source>
</evidence>
<feature type="region of interest" description="Disordered" evidence="2">
    <location>
        <begin position="356"/>
        <end position="389"/>
    </location>
</feature>
<protein>
    <recommendedName>
        <fullName evidence="7">Zn(2)-C6 fungal-type domain-containing protein</fullName>
    </recommendedName>
</protein>
<dbReference type="InterPro" id="IPR000679">
    <property type="entry name" value="Znf_GATA"/>
</dbReference>
<evidence type="ECO:0000256" key="1">
    <source>
        <dbReference type="PROSITE-ProRule" id="PRU00094"/>
    </source>
</evidence>
<keyword evidence="6" id="KW-1185">Reference proteome</keyword>
<dbReference type="Proteomes" id="UP000017559">
    <property type="component" value="Unassembled WGS sequence"/>
</dbReference>
<feature type="compositionally biased region" description="Polar residues" evidence="2">
    <location>
        <begin position="371"/>
        <end position="382"/>
    </location>
</feature>
<dbReference type="PROSITE" id="PS50114">
    <property type="entry name" value="GATA_ZN_FINGER_2"/>
    <property type="match status" value="1"/>
</dbReference>
<feature type="region of interest" description="Disordered" evidence="2">
    <location>
        <begin position="712"/>
        <end position="752"/>
    </location>
</feature>